<dbReference type="PROSITE" id="PS51677">
    <property type="entry name" value="NODB"/>
    <property type="match status" value="1"/>
</dbReference>
<protein>
    <submittedName>
        <fullName evidence="2">Polysaccharide deacetylase</fullName>
    </submittedName>
</protein>
<dbReference type="CDD" id="cd10938">
    <property type="entry name" value="CE4_HpPgdA_like"/>
    <property type="match status" value="1"/>
</dbReference>
<comment type="caution">
    <text evidence="2">The sequence shown here is derived from an EMBL/GenBank/DDBJ whole genome shotgun (WGS) entry which is preliminary data.</text>
</comment>
<dbReference type="Gene3D" id="3.20.20.370">
    <property type="entry name" value="Glycoside hydrolase/deacetylase"/>
    <property type="match status" value="1"/>
</dbReference>
<proteinExistence type="predicted"/>
<dbReference type="PANTHER" id="PTHR47561">
    <property type="entry name" value="POLYSACCHARIDE DEACETYLASE FAMILY PROTEIN (AFU_ORTHOLOGUE AFUA_6G05030)"/>
    <property type="match status" value="1"/>
</dbReference>
<reference evidence="2 3" key="1">
    <citation type="journal article" date="2019" name="Int. J. Syst. Evol. Microbiol.">
        <title>The Global Catalogue of Microorganisms (GCM) 10K type strain sequencing project: providing services to taxonomists for standard genome sequencing and annotation.</title>
        <authorList>
            <consortium name="The Broad Institute Genomics Platform"/>
            <consortium name="The Broad Institute Genome Sequencing Center for Infectious Disease"/>
            <person name="Wu L."/>
            <person name="Ma J."/>
        </authorList>
    </citation>
    <scope>NUCLEOTIDE SEQUENCE [LARGE SCALE GENOMIC DNA]</scope>
    <source>
        <strain evidence="2 3">JCM 6835</strain>
    </source>
</reference>
<keyword evidence="3" id="KW-1185">Reference proteome</keyword>
<dbReference type="Pfam" id="PF01522">
    <property type="entry name" value="Polysacc_deac_1"/>
    <property type="match status" value="1"/>
</dbReference>
<accession>A0ABN3TFT6</accession>
<dbReference type="EMBL" id="BAAATE010000063">
    <property type="protein sequence ID" value="GAA2700924.1"/>
    <property type="molecule type" value="Genomic_DNA"/>
</dbReference>
<dbReference type="SUPFAM" id="SSF88713">
    <property type="entry name" value="Glycoside hydrolase/deacetylase"/>
    <property type="match status" value="1"/>
</dbReference>
<gene>
    <name evidence="2" type="ORF">GCM10010412_098340</name>
</gene>
<evidence type="ECO:0000313" key="3">
    <source>
        <dbReference type="Proteomes" id="UP001501666"/>
    </source>
</evidence>
<dbReference type="PANTHER" id="PTHR47561:SF1">
    <property type="entry name" value="POLYSACCHARIDE DEACETYLASE FAMILY PROTEIN (AFU_ORTHOLOGUE AFUA_6G05030)"/>
    <property type="match status" value="1"/>
</dbReference>
<dbReference type="Proteomes" id="UP001501666">
    <property type="component" value="Unassembled WGS sequence"/>
</dbReference>
<dbReference type="InterPro" id="IPR037950">
    <property type="entry name" value="PgdA-like"/>
</dbReference>
<feature type="domain" description="NodB homology" evidence="1">
    <location>
        <begin position="40"/>
        <end position="301"/>
    </location>
</feature>
<evidence type="ECO:0000259" key="1">
    <source>
        <dbReference type="PROSITE" id="PS51677"/>
    </source>
</evidence>
<evidence type="ECO:0000313" key="2">
    <source>
        <dbReference type="EMBL" id="GAA2700924.1"/>
    </source>
</evidence>
<dbReference type="RefSeq" id="WP_346157772.1">
    <property type="nucleotide sequence ID" value="NZ_BAAATE010000063.1"/>
</dbReference>
<sequence length="301" mass="33179">MSTDTPDSSWLGDASAVMVLSFDVDAESCVLAESAHYATHVGALSHQAYGPRVGVPRILDLLADFCLKATFFVPGRSADTWPDVVESIAAAGHEIAHHSYAHQRLVLMSPEEERRDLELGLAALEARGVRPVGHRSPLSSPSAHTSTMLAEYGFRYQSSLMDDDRPYLINTSKGRIAELPPHWLLDDFPQYAFLPDPPIGHVVESPRKALEVWTLELQAMRRYGCLFMLCNHPFLSGRPSRVQALRELISYALDCGDVSILTAADVADRVHSDSNIAVRPAETGFSDPLRVSIEENDEAMR</sequence>
<dbReference type="InterPro" id="IPR002509">
    <property type="entry name" value="NODB_dom"/>
</dbReference>
<dbReference type="InterPro" id="IPR011330">
    <property type="entry name" value="Glyco_hydro/deAcase_b/a-brl"/>
</dbReference>
<name>A0ABN3TFT6_9ACTN</name>
<organism evidence="2 3">
    <name type="scientific">Nonomuraea recticatena</name>
    <dbReference type="NCBI Taxonomy" id="46178"/>
    <lineage>
        <taxon>Bacteria</taxon>
        <taxon>Bacillati</taxon>
        <taxon>Actinomycetota</taxon>
        <taxon>Actinomycetes</taxon>
        <taxon>Streptosporangiales</taxon>
        <taxon>Streptosporangiaceae</taxon>
        <taxon>Nonomuraea</taxon>
    </lineage>
</organism>